<gene>
    <name evidence="1" type="ORF">JZ751_021387</name>
</gene>
<name>A0A8T2NJI5_9TELE</name>
<evidence type="ECO:0000313" key="2">
    <source>
        <dbReference type="Proteomes" id="UP000824540"/>
    </source>
</evidence>
<evidence type="ECO:0000313" key="1">
    <source>
        <dbReference type="EMBL" id="KAG9340565.1"/>
    </source>
</evidence>
<dbReference type="AlphaFoldDB" id="A0A8T2NJI5"/>
<proteinExistence type="predicted"/>
<keyword evidence="2" id="KW-1185">Reference proteome</keyword>
<comment type="caution">
    <text evidence="1">The sequence shown here is derived from an EMBL/GenBank/DDBJ whole genome shotgun (WGS) entry which is preliminary data.</text>
</comment>
<sequence length="207" mass="23399">MPPQTASTETDWECCFRDGAKRCPQRRRLLKLVFHTGFKPASPLMEMCCRVLGRGYTKARKRALIGVSSLCLCEHPPPPPHPYTGRILLVPAAVRFCAQIWTLGLLQLLVLFGDQNGVSMQTLQPSRTWCEEPFWHHACPSLRPVSPVQDDTLDTTLNGKLQQVSEGRSICIQSRDDINLRDSSTFLLCFTFIIISERAEQSPFQLI</sequence>
<dbReference type="Proteomes" id="UP000824540">
    <property type="component" value="Unassembled WGS sequence"/>
</dbReference>
<protein>
    <submittedName>
        <fullName evidence="1">Uncharacterized protein</fullName>
    </submittedName>
</protein>
<reference evidence="1" key="1">
    <citation type="thesis" date="2021" institute="BYU ScholarsArchive" country="Provo, UT, USA">
        <title>Applications of and Algorithms for Genome Assembly and Genomic Analyses with an Emphasis on Marine Teleosts.</title>
        <authorList>
            <person name="Pickett B.D."/>
        </authorList>
    </citation>
    <scope>NUCLEOTIDE SEQUENCE</scope>
    <source>
        <strain evidence="1">HI-2016</strain>
    </source>
</reference>
<accession>A0A8T2NJI5</accession>
<organism evidence="1 2">
    <name type="scientific">Albula glossodonta</name>
    <name type="common">roundjaw bonefish</name>
    <dbReference type="NCBI Taxonomy" id="121402"/>
    <lineage>
        <taxon>Eukaryota</taxon>
        <taxon>Metazoa</taxon>
        <taxon>Chordata</taxon>
        <taxon>Craniata</taxon>
        <taxon>Vertebrata</taxon>
        <taxon>Euteleostomi</taxon>
        <taxon>Actinopterygii</taxon>
        <taxon>Neopterygii</taxon>
        <taxon>Teleostei</taxon>
        <taxon>Albuliformes</taxon>
        <taxon>Albulidae</taxon>
        <taxon>Albula</taxon>
    </lineage>
</organism>
<dbReference type="EMBL" id="JAFBMS010000042">
    <property type="protein sequence ID" value="KAG9340565.1"/>
    <property type="molecule type" value="Genomic_DNA"/>
</dbReference>